<dbReference type="InterPro" id="IPR000600">
    <property type="entry name" value="ROK"/>
</dbReference>
<keyword evidence="4" id="KW-1185">Reference proteome</keyword>
<dbReference type="Proteomes" id="UP000216871">
    <property type="component" value="Unassembled WGS sequence"/>
</dbReference>
<name>A0A261FIB0_9BIFI</name>
<feature type="region of interest" description="Disordered" evidence="2">
    <location>
        <begin position="68"/>
        <end position="87"/>
    </location>
</feature>
<protein>
    <submittedName>
        <fullName evidence="3">NagC family transcriptional regulator</fullName>
    </submittedName>
</protein>
<dbReference type="PANTHER" id="PTHR18964:SF149">
    <property type="entry name" value="BIFUNCTIONAL UDP-N-ACETYLGLUCOSAMINE 2-EPIMERASE_N-ACETYLMANNOSAMINE KINASE"/>
    <property type="match status" value="1"/>
</dbReference>
<dbReference type="AlphaFoldDB" id="A0A261FIB0"/>
<proteinExistence type="inferred from homology"/>
<sequence>MADSNAIPQWFSGSEHTHRVAAAVAQYGPIARTTLAQMLGLSQGALSRITSDLIYAGVIEEMPAVSGASGKLPERFTPKESSDRRGRPQTALILCANARTFVGVKVHGTSIVSAAVNAHGEVVSGRHEAPIGEDQSPEYVTEAIARLVSACANDVMAAGLPSPTAVGVAVGGHVVDDSTVTFAPFLHWESAVDLGAMVGQATGLPCGVFNDIDSLLVDASWFGPGVGLDMFAVVTIGVGVGYSLAVHGEPVTYPDKSYGLVGHVLVDPEGPRCTSGHIGCSQCLTDDSIAEQYSAIVGRPVTFEDFARDARSRVPQATQLVNRTCFRLGALVSTVANIAMPGHVMIAGESAFLAKLGTDSLRDGIRFYRHSQAQPVKFTIMNHDWQLWAKAAASRVIVKHIG</sequence>
<dbReference type="InterPro" id="IPR043129">
    <property type="entry name" value="ATPase_NBD"/>
</dbReference>
<gene>
    <name evidence="3" type="ORF">BMYO_1567</name>
</gene>
<evidence type="ECO:0000313" key="3">
    <source>
        <dbReference type="EMBL" id="OZG58882.1"/>
    </source>
</evidence>
<evidence type="ECO:0000256" key="2">
    <source>
        <dbReference type="SAM" id="MobiDB-lite"/>
    </source>
</evidence>
<dbReference type="SUPFAM" id="SSF53067">
    <property type="entry name" value="Actin-like ATPase domain"/>
    <property type="match status" value="1"/>
</dbReference>
<dbReference type="InterPro" id="IPR036388">
    <property type="entry name" value="WH-like_DNA-bd_sf"/>
</dbReference>
<dbReference type="Gene3D" id="1.10.10.10">
    <property type="entry name" value="Winged helix-like DNA-binding domain superfamily/Winged helix DNA-binding domain"/>
    <property type="match status" value="1"/>
</dbReference>
<dbReference type="EMBL" id="MWWW01000017">
    <property type="protein sequence ID" value="OZG58882.1"/>
    <property type="molecule type" value="Genomic_DNA"/>
</dbReference>
<reference evidence="3 4" key="1">
    <citation type="journal article" date="2017" name="BMC Genomics">
        <title>Comparative genomic and phylogenomic analyses of the Bifidobacteriaceae family.</title>
        <authorList>
            <person name="Lugli G.A."/>
            <person name="Milani C."/>
            <person name="Turroni F."/>
            <person name="Duranti S."/>
            <person name="Mancabelli L."/>
            <person name="Mangifesta M."/>
            <person name="Ferrario C."/>
            <person name="Modesto M."/>
            <person name="Mattarelli P."/>
            <person name="Jiri K."/>
            <person name="van Sinderen D."/>
            <person name="Ventura M."/>
        </authorList>
    </citation>
    <scope>NUCLEOTIDE SEQUENCE [LARGE SCALE GENOMIC DNA]</scope>
    <source>
        <strain evidence="3 4">DSM 100196</strain>
    </source>
</reference>
<accession>A0A261FIB0</accession>
<dbReference type="PANTHER" id="PTHR18964">
    <property type="entry name" value="ROK (REPRESSOR, ORF, KINASE) FAMILY"/>
    <property type="match status" value="1"/>
</dbReference>
<dbReference type="SUPFAM" id="SSF46785">
    <property type="entry name" value="Winged helix' DNA-binding domain"/>
    <property type="match status" value="1"/>
</dbReference>
<dbReference type="RefSeq" id="WP_094668006.1">
    <property type="nucleotide sequence ID" value="NZ_MWWW01000017.1"/>
</dbReference>
<dbReference type="Pfam" id="PF00480">
    <property type="entry name" value="ROK"/>
    <property type="match status" value="1"/>
</dbReference>
<feature type="compositionally biased region" description="Basic and acidic residues" evidence="2">
    <location>
        <begin position="72"/>
        <end position="86"/>
    </location>
</feature>
<evidence type="ECO:0000256" key="1">
    <source>
        <dbReference type="ARBA" id="ARBA00006479"/>
    </source>
</evidence>
<comment type="similarity">
    <text evidence="1">Belongs to the ROK (NagC/XylR) family.</text>
</comment>
<comment type="caution">
    <text evidence="3">The sequence shown here is derived from an EMBL/GenBank/DDBJ whole genome shotgun (WGS) entry which is preliminary data.</text>
</comment>
<evidence type="ECO:0000313" key="4">
    <source>
        <dbReference type="Proteomes" id="UP000216871"/>
    </source>
</evidence>
<dbReference type="OrthoDB" id="3464494at2"/>
<dbReference type="Gene3D" id="3.30.420.40">
    <property type="match status" value="2"/>
</dbReference>
<dbReference type="InterPro" id="IPR036390">
    <property type="entry name" value="WH_DNA-bd_sf"/>
</dbReference>
<organism evidence="3 4">
    <name type="scientific">Bifidobacterium myosotis</name>
    <dbReference type="NCBI Taxonomy" id="1630166"/>
    <lineage>
        <taxon>Bacteria</taxon>
        <taxon>Bacillati</taxon>
        <taxon>Actinomycetota</taxon>
        <taxon>Actinomycetes</taxon>
        <taxon>Bifidobacteriales</taxon>
        <taxon>Bifidobacteriaceae</taxon>
        <taxon>Bifidobacterium</taxon>
    </lineage>
</organism>